<dbReference type="Proteomes" id="UP001302329">
    <property type="component" value="Unassembled WGS sequence"/>
</dbReference>
<name>A0ABU5T0B6_9CYAN</name>
<evidence type="ECO:0008006" key="4">
    <source>
        <dbReference type="Google" id="ProtNLM"/>
    </source>
</evidence>
<organism evidence="2 3">
    <name type="scientific">Cyanobium gracile UHCC 0281</name>
    <dbReference type="NCBI Taxonomy" id="3110309"/>
    <lineage>
        <taxon>Bacteria</taxon>
        <taxon>Bacillati</taxon>
        <taxon>Cyanobacteriota</taxon>
        <taxon>Cyanophyceae</taxon>
        <taxon>Synechococcales</taxon>
        <taxon>Prochlorococcaceae</taxon>
        <taxon>Cyanobium</taxon>
    </lineage>
</organism>
<evidence type="ECO:0000313" key="3">
    <source>
        <dbReference type="Proteomes" id="UP001302329"/>
    </source>
</evidence>
<dbReference type="EMBL" id="JAYGHY010000117">
    <property type="protein sequence ID" value="MEA5444181.1"/>
    <property type="molecule type" value="Genomic_DNA"/>
</dbReference>
<evidence type="ECO:0000313" key="2">
    <source>
        <dbReference type="EMBL" id="MEA5444181.1"/>
    </source>
</evidence>
<proteinExistence type="predicted"/>
<feature type="region of interest" description="Disordered" evidence="1">
    <location>
        <begin position="79"/>
        <end position="109"/>
    </location>
</feature>
<evidence type="ECO:0000256" key="1">
    <source>
        <dbReference type="SAM" id="MobiDB-lite"/>
    </source>
</evidence>
<comment type="caution">
    <text evidence="2">The sequence shown here is derived from an EMBL/GenBank/DDBJ whole genome shotgun (WGS) entry which is preliminary data.</text>
</comment>
<gene>
    <name evidence="2" type="ORF">VB739_16620</name>
</gene>
<reference evidence="2 3" key="1">
    <citation type="submission" date="2023-12" db="EMBL/GenBank/DDBJ databases">
        <title>Baltic Sea Cyanobacteria.</title>
        <authorList>
            <person name="Delbaje E."/>
            <person name="Fewer D.P."/>
            <person name="Shishido T.K."/>
        </authorList>
    </citation>
    <scope>NUCLEOTIDE SEQUENCE [LARGE SCALE GENOMIC DNA]</scope>
    <source>
        <strain evidence="2 3">UHCC 0281</strain>
    </source>
</reference>
<keyword evidence="3" id="KW-1185">Reference proteome</keyword>
<protein>
    <recommendedName>
        <fullName evidence="4">TFIIB-type domain-containing protein</fullName>
    </recommendedName>
</protein>
<feature type="compositionally biased region" description="Basic and acidic residues" evidence="1">
    <location>
        <begin position="81"/>
        <end position="91"/>
    </location>
</feature>
<sequence length="114" mass="12152">MGCPTCGSWAVRADRSLAGRMVCARCGEPLGIGRARRIASGTRRRGQGRGNALALPRRWGLWLMLGSLLTVSALLASIPERPSRPPERRGADLTQGPAPLRPGDPGRFGVVAIR</sequence>
<accession>A0ABU5T0B6</accession>